<dbReference type="GO" id="GO:0006865">
    <property type="term" value="P:amino acid transport"/>
    <property type="evidence" value="ECO:0007669"/>
    <property type="project" value="UniProtKB-KW"/>
</dbReference>
<protein>
    <submittedName>
        <fullName evidence="6">Amino acid ABC transporter substrate-binding protein</fullName>
    </submittedName>
</protein>
<evidence type="ECO:0000313" key="7">
    <source>
        <dbReference type="Proteomes" id="UP000438699"/>
    </source>
</evidence>
<organism evidence="6 7">
    <name type="scientific">Pseudodesulfovibrio senegalensis</name>
    <dbReference type="NCBI Taxonomy" id="1721087"/>
    <lineage>
        <taxon>Bacteria</taxon>
        <taxon>Pseudomonadati</taxon>
        <taxon>Thermodesulfobacteriota</taxon>
        <taxon>Desulfovibrionia</taxon>
        <taxon>Desulfovibrionales</taxon>
        <taxon>Desulfovibrionaceae</taxon>
    </lineage>
</organism>
<feature type="domain" description="Leucine-binding protein" evidence="5">
    <location>
        <begin position="34"/>
        <end position="373"/>
    </location>
</feature>
<evidence type="ECO:0000313" key="6">
    <source>
        <dbReference type="EMBL" id="KAB1442935.1"/>
    </source>
</evidence>
<dbReference type="RefSeq" id="WP_151149125.1">
    <property type="nucleotide sequence ID" value="NZ_WAIE01000001.1"/>
</dbReference>
<sequence>MFAAGDVVWRKYLVVCSLLVLVVGACFGCGDDESIRIGLSAPLSGRYSDLGIQGQKGAELAVDAVNARGGVAGRTLELEVLNDSGTVEGALDADRTLMDHDVVAVVGHYLSAQSLAAVEKFADKPLVFVSPTTSTPLLSRQKDNFFRVMPSNEEWAAALAGFVAKKMDRPSVLMVVDGDNRGYTSTFCNAFSNRYAQLGGEASSEIQFYSHSAGWQQAVVERVAQEKPGALLVAASAMDTASVAGRLRQNGYKLPILITPWAYTKGLVRAGGSAVEGVISSMSYDENSRMPEFVAFKDAFRRRFEAKPHFAAAFSYDAIMALADALERTAGKPAGLARELARVRDLPGSMGPFSINDAGDVHRAYFIVTVKDGELHTLSRVTGE</sequence>
<dbReference type="InterPro" id="IPR051010">
    <property type="entry name" value="BCAA_transport"/>
</dbReference>
<dbReference type="EMBL" id="WAIE01000001">
    <property type="protein sequence ID" value="KAB1442935.1"/>
    <property type="molecule type" value="Genomic_DNA"/>
</dbReference>
<comment type="similarity">
    <text evidence="1">Belongs to the leucine-binding protein family.</text>
</comment>
<dbReference type="SUPFAM" id="SSF53822">
    <property type="entry name" value="Periplasmic binding protein-like I"/>
    <property type="match status" value="1"/>
</dbReference>
<dbReference type="AlphaFoldDB" id="A0A6N6N619"/>
<dbReference type="InterPro" id="IPR028081">
    <property type="entry name" value="Leu-bd"/>
</dbReference>
<dbReference type="OrthoDB" id="9783240at2"/>
<keyword evidence="4" id="KW-0029">Amino-acid transport</keyword>
<reference evidence="6 7" key="1">
    <citation type="journal article" date="2017" name="Int. J. Syst. Evol. Microbiol.">
        <title>Desulfovibrio senegalensis sp. nov., a mesophilic sulfate reducer isolated from marine sediment.</title>
        <authorList>
            <person name="Thioye A."/>
            <person name="Gam Z.B.A."/>
            <person name="Mbengue M."/>
            <person name="Cayol J.L."/>
            <person name="Joseph-Bartoli M."/>
            <person name="Toure-Kane C."/>
            <person name="Labat M."/>
        </authorList>
    </citation>
    <scope>NUCLEOTIDE SEQUENCE [LARGE SCALE GENOMIC DNA]</scope>
    <source>
        <strain evidence="6 7">DSM 101509</strain>
    </source>
</reference>
<dbReference type="Gene3D" id="3.40.50.2300">
    <property type="match status" value="2"/>
</dbReference>
<keyword evidence="7" id="KW-1185">Reference proteome</keyword>
<keyword evidence="3" id="KW-0732">Signal</keyword>
<dbReference type="PANTHER" id="PTHR30483:SF6">
    <property type="entry name" value="PERIPLASMIC BINDING PROTEIN OF ABC TRANSPORTER FOR NATURAL AMINO ACIDS"/>
    <property type="match status" value="1"/>
</dbReference>
<accession>A0A6N6N619</accession>
<comment type="caution">
    <text evidence="6">The sequence shown here is derived from an EMBL/GenBank/DDBJ whole genome shotgun (WGS) entry which is preliminary data.</text>
</comment>
<proteinExistence type="inferred from homology"/>
<dbReference type="InterPro" id="IPR028082">
    <property type="entry name" value="Peripla_BP_I"/>
</dbReference>
<dbReference type="InterPro" id="IPR000709">
    <property type="entry name" value="Leu_Ile_Val-bd"/>
</dbReference>
<evidence type="ECO:0000256" key="1">
    <source>
        <dbReference type="ARBA" id="ARBA00010062"/>
    </source>
</evidence>
<dbReference type="Proteomes" id="UP000438699">
    <property type="component" value="Unassembled WGS sequence"/>
</dbReference>
<evidence type="ECO:0000256" key="4">
    <source>
        <dbReference type="ARBA" id="ARBA00022970"/>
    </source>
</evidence>
<evidence type="ECO:0000259" key="5">
    <source>
        <dbReference type="Pfam" id="PF13458"/>
    </source>
</evidence>
<evidence type="ECO:0000256" key="3">
    <source>
        <dbReference type="ARBA" id="ARBA00022729"/>
    </source>
</evidence>
<gene>
    <name evidence="6" type="ORF">F8A88_01275</name>
</gene>
<dbReference type="PRINTS" id="PR00337">
    <property type="entry name" value="LEUILEVALBP"/>
</dbReference>
<dbReference type="Pfam" id="PF13458">
    <property type="entry name" value="Peripla_BP_6"/>
    <property type="match status" value="1"/>
</dbReference>
<dbReference type="PANTHER" id="PTHR30483">
    <property type="entry name" value="LEUCINE-SPECIFIC-BINDING PROTEIN"/>
    <property type="match status" value="1"/>
</dbReference>
<name>A0A6N6N619_9BACT</name>
<keyword evidence="2" id="KW-0813">Transport</keyword>
<evidence type="ECO:0000256" key="2">
    <source>
        <dbReference type="ARBA" id="ARBA00022448"/>
    </source>
</evidence>